<comment type="function">
    <text evidence="1">Part of cytochrome c oxidase, its function is unknown.</text>
</comment>
<evidence type="ECO:0000256" key="5">
    <source>
        <dbReference type="ARBA" id="ARBA00009578"/>
    </source>
</evidence>
<feature type="transmembrane region" description="Helical" evidence="23">
    <location>
        <begin position="614"/>
        <end position="632"/>
    </location>
</feature>
<comment type="similarity">
    <text evidence="4">Belongs to the cytochrome c oxidase bacterial subunit CtaF family.</text>
</comment>
<dbReference type="Gene3D" id="1.20.210.10">
    <property type="entry name" value="Cytochrome c oxidase-like, subunit I domain"/>
    <property type="match status" value="1"/>
</dbReference>
<feature type="transmembrane region" description="Helical" evidence="23">
    <location>
        <begin position="480"/>
        <end position="503"/>
    </location>
</feature>
<dbReference type="Pfam" id="PF12270">
    <property type="entry name" value="Cyt_c_ox_IV"/>
    <property type="match status" value="1"/>
</dbReference>
<dbReference type="GO" id="GO:0006119">
    <property type="term" value="P:oxidative phosphorylation"/>
    <property type="evidence" value="ECO:0007669"/>
    <property type="project" value="UniProtKB-UniPathway"/>
</dbReference>
<sequence length="658" mass="72838">MGDALAFQDAPVTATSSYGYFRRPVETTGWRSWAFTVDHKKIGIMYGAVAMVFFIVGGIEASLIRLQLAQPDGTILSADKYNQMFTMHATTMVFLFVMPMAAAFANYFIPLQIGARDVAFPRLNALSLWLFVAGGLFLNTSWILGGGADGGWFMYAPNSDVPFSPSNGVDFWALGLQITGIASLVGAINLITTVLNMRAPGMSLMRMPVFTWMAMVTQFLLLFAMPVITVALFLLMFQRSYDATFFSVAEGADPLLWQHLFWIFGHPEVYIIVLPAFGIVSEVLPVFSKKPLFGYPFVVFSGAAIGFVGWGVWAHHMFASGLGPVSVAVFSVATMAIAVPTGVKIVNWTLTMWGGKLRFTTAMLFAMGLIVEFTIGGLSGVTHAVAPSDTQQTDTYYIVAHFHYVIFGGGVLGLFAGFYYWWPKIFGRALNENWGKWNFWMMIVGMNLAFGPMHIIGLQGQPRRMYVWTENRAGEGFFNLGFWNLVSTIGTFILAVGVLLFLINVWVSRKNPPAPLDPWDARTLEWLTASPPKDHNFDRIPTVHSIDEVFHRKYEDVGENGEHDYVQRATLEDLLAEEERLGEKHIHLPAPSYWPLVLAFALPIMAYGVIYTTWLILAGAAIAVAAMFGWALEPADAEPSDFDPPVDGDETSKELANV</sequence>
<evidence type="ECO:0000313" key="27">
    <source>
        <dbReference type="Proteomes" id="UP000011863"/>
    </source>
</evidence>
<evidence type="ECO:0000313" key="26">
    <source>
        <dbReference type="EMBL" id="BAN04181.1"/>
    </source>
</evidence>
<proteinExistence type="inferred from homology"/>
<dbReference type="NCBIfam" id="TIGR02891">
    <property type="entry name" value="CtaD_CoxA"/>
    <property type="match status" value="1"/>
</dbReference>
<keyword evidence="13 23" id="KW-0479">Metal-binding</keyword>
<feature type="region of interest" description="Disordered" evidence="24">
    <location>
        <begin position="639"/>
        <end position="658"/>
    </location>
</feature>
<dbReference type="KEGG" id="aym:YM304_38670"/>
<comment type="similarity">
    <text evidence="5 22">Belongs to the heme-copper respiratory oxidase family.</text>
</comment>
<keyword evidence="26" id="KW-0560">Oxidoreductase</keyword>
<evidence type="ECO:0000256" key="19">
    <source>
        <dbReference type="ARBA" id="ARBA00023136"/>
    </source>
</evidence>
<feature type="transmembrane region" description="Helical" evidence="23">
    <location>
        <begin position="256"/>
        <end position="280"/>
    </location>
</feature>
<dbReference type="PANTHER" id="PTHR10422">
    <property type="entry name" value="CYTOCHROME C OXIDASE SUBUNIT 1"/>
    <property type="match status" value="1"/>
</dbReference>
<dbReference type="InterPro" id="IPR023615">
    <property type="entry name" value="Cyt_c_Oxase_su1_BS"/>
</dbReference>
<feature type="transmembrane region" description="Helical" evidence="23">
    <location>
        <begin position="44"/>
        <end position="64"/>
    </location>
</feature>
<evidence type="ECO:0000256" key="14">
    <source>
        <dbReference type="ARBA" id="ARBA00022967"/>
    </source>
</evidence>
<dbReference type="GO" id="GO:0046872">
    <property type="term" value="F:metal ion binding"/>
    <property type="evidence" value="ECO:0007669"/>
    <property type="project" value="UniProtKB-KW"/>
</dbReference>
<evidence type="ECO:0000256" key="9">
    <source>
        <dbReference type="ARBA" id="ARBA00022475"/>
    </source>
</evidence>
<name>A0A6C7ECH8_ILUCY</name>
<evidence type="ECO:0000256" key="23">
    <source>
        <dbReference type="RuleBase" id="RU363061"/>
    </source>
</evidence>
<dbReference type="EMBL" id="AP012057">
    <property type="protein sequence ID" value="BAN04181.1"/>
    <property type="molecule type" value="Genomic_DNA"/>
</dbReference>
<comment type="pathway">
    <text evidence="3 23">Energy metabolism; oxidative phosphorylation.</text>
</comment>
<gene>
    <name evidence="26" type="ORF">YM304_38670</name>
</gene>
<dbReference type="InterPro" id="IPR021050">
    <property type="entry name" value="Cyt_c_oxidase_su4_actinobac"/>
</dbReference>
<dbReference type="InterPro" id="IPR023616">
    <property type="entry name" value="Cyt_c_oxase-like_su1_dom"/>
</dbReference>
<dbReference type="InterPro" id="IPR036927">
    <property type="entry name" value="Cyt_c_oxase-like_su1_sf"/>
</dbReference>
<dbReference type="PANTHER" id="PTHR10422:SF18">
    <property type="entry name" value="CYTOCHROME C OXIDASE SUBUNIT 1"/>
    <property type="match status" value="1"/>
</dbReference>
<evidence type="ECO:0000256" key="7">
    <source>
        <dbReference type="ARBA" id="ARBA00015947"/>
    </source>
</evidence>
<keyword evidence="9 23" id="KW-1003">Cell membrane</keyword>
<dbReference type="Gene3D" id="1.10.287.70">
    <property type="match status" value="1"/>
</dbReference>
<feature type="transmembrane region" description="Helical" evidence="23">
    <location>
        <begin position="362"/>
        <end position="386"/>
    </location>
</feature>
<dbReference type="GO" id="GO:0020037">
    <property type="term" value="F:heme binding"/>
    <property type="evidence" value="ECO:0007669"/>
    <property type="project" value="InterPro"/>
</dbReference>
<dbReference type="GO" id="GO:0022904">
    <property type="term" value="P:respiratory electron transport chain"/>
    <property type="evidence" value="ECO:0007669"/>
    <property type="project" value="TreeGrafter"/>
</dbReference>
<feature type="transmembrane region" description="Helical" evidence="23">
    <location>
        <begin position="439"/>
        <end position="460"/>
    </location>
</feature>
<evidence type="ECO:0000256" key="22">
    <source>
        <dbReference type="RuleBase" id="RU000370"/>
    </source>
</evidence>
<dbReference type="SUPFAM" id="SSF81442">
    <property type="entry name" value="Cytochrome c oxidase subunit I-like"/>
    <property type="match status" value="1"/>
</dbReference>
<feature type="transmembrane region" description="Helical" evidence="23">
    <location>
        <begin position="325"/>
        <end position="350"/>
    </location>
</feature>
<evidence type="ECO:0000256" key="17">
    <source>
        <dbReference type="ARBA" id="ARBA00023004"/>
    </source>
</evidence>
<dbReference type="GO" id="GO:0004129">
    <property type="term" value="F:cytochrome-c oxidase activity"/>
    <property type="evidence" value="ECO:0007669"/>
    <property type="project" value="UniProtKB-EC"/>
</dbReference>
<dbReference type="GO" id="GO:0016491">
    <property type="term" value="F:oxidoreductase activity"/>
    <property type="evidence" value="ECO:0007669"/>
    <property type="project" value="UniProtKB-KW"/>
</dbReference>
<dbReference type="PROSITE" id="PS50855">
    <property type="entry name" value="COX1"/>
    <property type="match status" value="1"/>
</dbReference>
<feature type="transmembrane region" description="Helical" evidence="23">
    <location>
        <begin position="209"/>
        <end position="236"/>
    </location>
</feature>
<keyword evidence="15 22" id="KW-0249">Electron transport</keyword>
<dbReference type="GO" id="GO:0005886">
    <property type="term" value="C:plasma membrane"/>
    <property type="evidence" value="ECO:0007669"/>
    <property type="project" value="UniProtKB-SubCell"/>
</dbReference>
<keyword evidence="12 22" id="KW-0812">Transmembrane</keyword>
<dbReference type="UniPathway" id="UPA00705"/>
<keyword evidence="14" id="KW-1278">Translocase</keyword>
<dbReference type="Proteomes" id="UP000011863">
    <property type="component" value="Chromosome"/>
</dbReference>
<evidence type="ECO:0000256" key="11">
    <source>
        <dbReference type="ARBA" id="ARBA00022660"/>
    </source>
</evidence>
<comment type="catalytic activity">
    <reaction evidence="21 23">
        <text>4 Fe(II)-[cytochrome c] + O2 + 8 H(+)(in) = 4 Fe(III)-[cytochrome c] + 2 H2O + 4 H(+)(out)</text>
        <dbReference type="Rhea" id="RHEA:11436"/>
        <dbReference type="Rhea" id="RHEA-COMP:10350"/>
        <dbReference type="Rhea" id="RHEA-COMP:14399"/>
        <dbReference type="ChEBI" id="CHEBI:15377"/>
        <dbReference type="ChEBI" id="CHEBI:15378"/>
        <dbReference type="ChEBI" id="CHEBI:15379"/>
        <dbReference type="ChEBI" id="CHEBI:29033"/>
        <dbReference type="ChEBI" id="CHEBI:29034"/>
        <dbReference type="EC" id="7.1.1.9"/>
    </reaction>
</comment>
<dbReference type="Pfam" id="PF00115">
    <property type="entry name" value="COX1"/>
    <property type="match status" value="1"/>
</dbReference>
<evidence type="ECO:0000256" key="24">
    <source>
        <dbReference type="SAM" id="MobiDB-lite"/>
    </source>
</evidence>
<evidence type="ECO:0000259" key="25">
    <source>
        <dbReference type="PROSITE" id="PS50855"/>
    </source>
</evidence>
<evidence type="ECO:0000256" key="18">
    <source>
        <dbReference type="ARBA" id="ARBA00023008"/>
    </source>
</evidence>
<keyword evidence="16 23" id="KW-1133">Transmembrane helix</keyword>
<evidence type="ECO:0000256" key="10">
    <source>
        <dbReference type="ARBA" id="ARBA00022617"/>
    </source>
</evidence>
<comment type="function">
    <text evidence="20 23">Cytochrome c oxidase is the component of the respiratory chain that catalyzes the reduction of oxygen to water. Subunits 1-3 form the functional core of the enzyme complex. CO I is the catalytic subunit of the enzyme. Electrons originating in cytochrome c are transferred via the copper A center of subunit 2 and heme A of subunit 1 to the bimetallic center formed by heme A3 and copper B.</text>
</comment>
<keyword evidence="18 23" id="KW-0186">Copper</keyword>
<evidence type="ECO:0000256" key="3">
    <source>
        <dbReference type="ARBA" id="ARBA00004673"/>
    </source>
</evidence>
<dbReference type="InterPro" id="IPR014241">
    <property type="entry name" value="Cyt_c_oxidase_su1_bac"/>
</dbReference>
<evidence type="ECO:0000256" key="15">
    <source>
        <dbReference type="ARBA" id="ARBA00022982"/>
    </source>
</evidence>
<evidence type="ECO:0000256" key="20">
    <source>
        <dbReference type="ARBA" id="ARBA00025218"/>
    </source>
</evidence>
<keyword evidence="27" id="KW-1185">Reference proteome</keyword>
<dbReference type="InterPro" id="IPR000883">
    <property type="entry name" value="Cyt_C_Oxase_1"/>
</dbReference>
<evidence type="ECO:0000256" key="12">
    <source>
        <dbReference type="ARBA" id="ARBA00022692"/>
    </source>
</evidence>
<evidence type="ECO:0000256" key="6">
    <source>
        <dbReference type="ARBA" id="ARBA00012949"/>
    </source>
</evidence>
<evidence type="ECO:0000256" key="16">
    <source>
        <dbReference type="ARBA" id="ARBA00022989"/>
    </source>
</evidence>
<evidence type="ECO:0000256" key="8">
    <source>
        <dbReference type="ARBA" id="ARBA00022448"/>
    </source>
</evidence>
<feature type="transmembrane region" description="Helical" evidence="23">
    <location>
        <begin position="84"/>
        <end position="111"/>
    </location>
</feature>
<evidence type="ECO:0000256" key="4">
    <source>
        <dbReference type="ARBA" id="ARBA00006870"/>
    </source>
</evidence>
<organism evidence="26 27">
    <name type="scientific">Ilumatobacter coccineus (strain NBRC 103263 / KCTC 29153 / YM16-304)</name>
    <dbReference type="NCBI Taxonomy" id="1313172"/>
    <lineage>
        <taxon>Bacteria</taxon>
        <taxon>Bacillati</taxon>
        <taxon>Actinomycetota</taxon>
        <taxon>Acidimicrobiia</taxon>
        <taxon>Acidimicrobiales</taxon>
        <taxon>Ilumatobacteraceae</taxon>
        <taxon>Ilumatobacter</taxon>
    </lineage>
</organism>
<dbReference type="EC" id="7.1.1.9" evidence="6 23"/>
<dbReference type="AlphaFoldDB" id="A0A6C7ECH8"/>
<evidence type="ECO:0000256" key="21">
    <source>
        <dbReference type="ARBA" id="ARBA00047816"/>
    </source>
</evidence>
<evidence type="ECO:0000256" key="1">
    <source>
        <dbReference type="ARBA" id="ARBA00002536"/>
    </source>
</evidence>
<protein>
    <recommendedName>
        <fullName evidence="7 23">Cytochrome c oxidase subunit 1</fullName>
        <ecNumber evidence="6 23">7.1.1.9</ecNumber>
    </recommendedName>
</protein>
<dbReference type="PROSITE" id="PS00077">
    <property type="entry name" value="COX1_CUB"/>
    <property type="match status" value="1"/>
</dbReference>
<reference evidence="26 27" key="1">
    <citation type="journal article" date="2013" name="Int. J. Syst. Evol. Microbiol.">
        <title>Ilumatobacter nonamiense sp. nov. and Ilumatobacter coccineum sp. nov., isolated from seashore sand.</title>
        <authorList>
            <person name="Matsumoto A."/>
            <person name="Kasai H."/>
            <person name="Matsuo Y."/>
            <person name="Shizuri Y."/>
            <person name="Ichikawa N."/>
            <person name="Fujita N."/>
            <person name="Omura S."/>
            <person name="Takahashi Y."/>
        </authorList>
    </citation>
    <scope>NUCLEOTIDE SEQUENCE [LARGE SCALE GENOMIC DNA]</scope>
    <source>
        <strain evidence="27">NBRC 103263 / KCTC 29153 / YM16-304</strain>
    </source>
</reference>
<dbReference type="GO" id="GO:0015990">
    <property type="term" value="P:electron transport coupled proton transport"/>
    <property type="evidence" value="ECO:0007669"/>
    <property type="project" value="InterPro"/>
</dbReference>
<evidence type="ECO:0000256" key="13">
    <source>
        <dbReference type="ARBA" id="ARBA00022723"/>
    </source>
</evidence>
<keyword evidence="11 22" id="KW-0679">Respiratory chain</keyword>
<feature type="transmembrane region" description="Helical" evidence="23">
    <location>
        <begin position="171"/>
        <end position="197"/>
    </location>
</feature>
<keyword evidence="8 22" id="KW-0813">Transport</keyword>
<dbReference type="CDD" id="cd01662">
    <property type="entry name" value="Ubiquinol_Oxidase_I"/>
    <property type="match status" value="1"/>
</dbReference>
<evidence type="ECO:0000256" key="2">
    <source>
        <dbReference type="ARBA" id="ARBA00004651"/>
    </source>
</evidence>
<feature type="compositionally biased region" description="Acidic residues" evidence="24">
    <location>
        <begin position="639"/>
        <end position="649"/>
    </location>
</feature>
<feature type="transmembrane region" description="Helical" evidence="23">
    <location>
        <begin position="123"/>
        <end position="144"/>
    </location>
</feature>
<accession>A0A6C7ECH8</accession>
<keyword evidence="10 22" id="KW-0349">Heme</keyword>
<feature type="transmembrane region" description="Helical" evidence="23">
    <location>
        <begin position="398"/>
        <end position="419"/>
    </location>
</feature>
<keyword evidence="19 23" id="KW-0472">Membrane</keyword>
<keyword evidence="17 23" id="KW-0408">Iron</keyword>
<dbReference type="FunFam" id="1.20.210.10:FF:000006">
    <property type="entry name" value="Cytochrome c oxidase subunit 1"/>
    <property type="match status" value="1"/>
</dbReference>
<feature type="transmembrane region" description="Helical" evidence="23">
    <location>
        <begin position="292"/>
        <end position="313"/>
    </location>
</feature>
<comment type="subcellular location">
    <subcellularLocation>
        <location evidence="2 23">Cell membrane</location>
        <topology evidence="2 23">Multi-pass membrane protein</topology>
    </subcellularLocation>
</comment>
<feature type="domain" description="Cytochrome oxidase subunit I profile" evidence="25">
    <location>
        <begin position="24"/>
        <end position="544"/>
    </location>
</feature>
<dbReference type="PRINTS" id="PR01165">
    <property type="entry name" value="CYCOXIDASEI"/>
</dbReference>